<keyword evidence="6 8" id="KW-1133">Transmembrane helix</keyword>
<dbReference type="AlphaFoldDB" id="A0A939QI57"/>
<evidence type="ECO:0000256" key="1">
    <source>
        <dbReference type="ARBA" id="ARBA00004651"/>
    </source>
</evidence>
<comment type="similarity">
    <text evidence="2 8">Belongs to the 4-toluene sulfonate uptake permease (TSUP) (TC 2.A.102) family.</text>
</comment>
<protein>
    <recommendedName>
        <fullName evidence="8">Probable membrane transporter protein</fullName>
    </recommendedName>
</protein>
<dbReference type="RefSeq" id="WP_208500176.1">
    <property type="nucleotide sequence ID" value="NZ_JAGFOA010000001.1"/>
</dbReference>
<feature type="transmembrane region" description="Helical" evidence="8">
    <location>
        <begin position="96"/>
        <end position="117"/>
    </location>
</feature>
<dbReference type="Proteomes" id="UP000680132">
    <property type="component" value="Unassembled WGS sequence"/>
</dbReference>
<evidence type="ECO:0000256" key="2">
    <source>
        <dbReference type="ARBA" id="ARBA00009142"/>
    </source>
</evidence>
<evidence type="ECO:0000256" key="5">
    <source>
        <dbReference type="ARBA" id="ARBA00022692"/>
    </source>
</evidence>
<evidence type="ECO:0000256" key="4">
    <source>
        <dbReference type="ARBA" id="ARBA00022475"/>
    </source>
</evidence>
<dbReference type="PANTHER" id="PTHR30269:SF37">
    <property type="entry name" value="MEMBRANE TRANSPORTER PROTEIN"/>
    <property type="match status" value="1"/>
</dbReference>
<feature type="transmembrane region" description="Helical" evidence="8">
    <location>
        <begin position="129"/>
        <end position="156"/>
    </location>
</feature>
<keyword evidence="5 8" id="KW-0812">Transmembrane</keyword>
<evidence type="ECO:0000313" key="10">
    <source>
        <dbReference type="EMBL" id="MBO3664502.1"/>
    </source>
</evidence>
<name>A0A939QI57_9MICO</name>
<comment type="caution">
    <text evidence="9">The sequence shown here is derived from an EMBL/GenBank/DDBJ whole genome shotgun (WGS) entry which is preliminary data.</text>
</comment>
<dbReference type="InterPro" id="IPR052017">
    <property type="entry name" value="TSUP"/>
</dbReference>
<evidence type="ECO:0000313" key="11">
    <source>
        <dbReference type="Proteomes" id="UP000680132"/>
    </source>
</evidence>
<keyword evidence="3" id="KW-0813">Transport</keyword>
<dbReference type="InterPro" id="IPR002781">
    <property type="entry name" value="TM_pro_TauE-like"/>
</dbReference>
<dbReference type="GO" id="GO:0005886">
    <property type="term" value="C:plasma membrane"/>
    <property type="evidence" value="ECO:0007669"/>
    <property type="project" value="UniProtKB-SubCell"/>
</dbReference>
<keyword evidence="7 8" id="KW-0472">Membrane</keyword>
<organism evidence="9 11">
    <name type="scientific">Microbacterium stercoris</name>
    <dbReference type="NCBI Taxonomy" id="2820289"/>
    <lineage>
        <taxon>Bacteria</taxon>
        <taxon>Bacillati</taxon>
        <taxon>Actinomycetota</taxon>
        <taxon>Actinomycetes</taxon>
        <taxon>Micrococcales</taxon>
        <taxon>Microbacteriaceae</taxon>
        <taxon>Microbacterium</taxon>
    </lineage>
</organism>
<proteinExistence type="inferred from homology"/>
<reference evidence="9" key="1">
    <citation type="submission" date="2021-03" db="EMBL/GenBank/DDBJ databases">
        <title>Microbacterium sp. nov., a novel actinobacterium isolated from cow dung.</title>
        <authorList>
            <person name="Zhang L."/>
        </authorList>
    </citation>
    <scope>NUCLEOTIDE SEQUENCE</scope>
    <source>
        <strain evidence="9">NEAU-LLB</strain>
    </source>
</reference>
<dbReference type="EMBL" id="JAGFOA010000005">
    <property type="protein sequence ID" value="MBO3664502.1"/>
    <property type="molecule type" value="Genomic_DNA"/>
</dbReference>
<evidence type="ECO:0000256" key="3">
    <source>
        <dbReference type="ARBA" id="ARBA00022448"/>
    </source>
</evidence>
<evidence type="ECO:0000256" key="7">
    <source>
        <dbReference type="ARBA" id="ARBA00023136"/>
    </source>
</evidence>
<sequence>MIDLGFGAICAVTLVGAMGQRALGMGFGLVAMPVLVLVLGPLPAVTAMNAMGAVASLLVLAQVWRLVHWRRLIWLLLPALLGVVPGILLARLVDEALLKAVMGAMILIGVGLSAWLHRTAEPIAGNAPVAVTGLIAGVLNGSVGLAAPAVGIYGALGDWPQRAYAAALQPFFLIMSATTVVATGLLDPSATLAWTWWMWLILGSVIVAGVLVGARIASRLPERAARRSILVLSFLGGVSVLWSGLAGLLA</sequence>
<gene>
    <name evidence="9" type="ORF">J5V96_03185</name>
    <name evidence="10" type="ORF">J5V96_13430</name>
</gene>
<feature type="transmembrane region" description="Helical" evidence="8">
    <location>
        <begin position="196"/>
        <end position="217"/>
    </location>
</feature>
<keyword evidence="11" id="KW-1185">Reference proteome</keyword>
<evidence type="ECO:0000313" key="9">
    <source>
        <dbReference type="EMBL" id="MBO3662510.1"/>
    </source>
</evidence>
<feature type="transmembrane region" description="Helical" evidence="8">
    <location>
        <begin position="229"/>
        <end position="249"/>
    </location>
</feature>
<dbReference type="PANTHER" id="PTHR30269">
    <property type="entry name" value="TRANSMEMBRANE PROTEIN YFCA"/>
    <property type="match status" value="1"/>
</dbReference>
<comment type="subcellular location">
    <subcellularLocation>
        <location evidence="1 8">Cell membrane</location>
        <topology evidence="1 8">Multi-pass membrane protein</topology>
    </subcellularLocation>
</comment>
<dbReference type="EMBL" id="JAGFOA010000001">
    <property type="protein sequence ID" value="MBO3662510.1"/>
    <property type="molecule type" value="Genomic_DNA"/>
</dbReference>
<evidence type="ECO:0000256" key="8">
    <source>
        <dbReference type="RuleBase" id="RU363041"/>
    </source>
</evidence>
<dbReference type="Pfam" id="PF01925">
    <property type="entry name" value="TauE"/>
    <property type="match status" value="1"/>
</dbReference>
<feature type="transmembrane region" description="Helical" evidence="8">
    <location>
        <begin position="72"/>
        <end position="90"/>
    </location>
</feature>
<accession>A0A939QI57</accession>
<feature type="transmembrane region" description="Helical" evidence="8">
    <location>
        <begin position="34"/>
        <end position="60"/>
    </location>
</feature>
<evidence type="ECO:0000256" key="6">
    <source>
        <dbReference type="ARBA" id="ARBA00022989"/>
    </source>
</evidence>
<keyword evidence="4 8" id="KW-1003">Cell membrane</keyword>